<dbReference type="EMBL" id="JAVREJ010000003">
    <property type="protein sequence ID" value="MDT0349248.1"/>
    <property type="molecule type" value="Genomic_DNA"/>
</dbReference>
<keyword evidence="2" id="KW-1185">Reference proteome</keyword>
<comment type="caution">
    <text evidence="1">The sequence shown here is derived from an EMBL/GenBank/DDBJ whole genome shotgun (WGS) entry which is preliminary data.</text>
</comment>
<sequence>MSSSAQRSPAQRSPAQRPTWDLVVVGGGHNGLTAAAYLARAGRRVLVLERAGHVGGAAVSEAPFPGVAARLSRYSYLVSLLPRQIVDDLGLDVRLARRSVSSYTPDPADPARGLLVDDPDPDVTRRSFARIGAAGDHAGWTALYAGTGRLARAVFPTLTGPLPTRTELREQVGDDALWAALVERPLGETITARVRDDLVRGVVATDGLIGTLARLDDPSSAANRCFLYHVIGNGTGRWDVPIGGMGTITDALAQAARRFGAHIVTGAEVTAIDPDGRVAYTHDGAERSARASRVLAGVAPWMLEQLCPGTCPGPKPAGAQVKVNLLLRRLPGLLDPAVSPAAAFGGTLHVNEGYTRLDQAYLAARNGDVPDPLPCEAYCHSLTDPTILSPELAAAGAHTLTVFGLQVPAADPAQHPDVWRDRLERAVLASLRSVLAEPVEDLLLTDATGRPCIETRTTLDLERTLGMPGGHIFHGDLAWPFLDDGAPRDTPARRWGVATGHPRVLLCGAGAVRGGGVSGIGGQNAAMAVLADG</sequence>
<dbReference type="PANTHER" id="PTHR10668:SF103">
    <property type="entry name" value="PYRIDINE NUCLEOTIDE-DISULFIDE OXIDOREDUCTASE DOMAIN-CONTAINING PROTEIN 2"/>
    <property type="match status" value="1"/>
</dbReference>
<protein>
    <submittedName>
        <fullName evidence="1">NAD(P)/FAD-dependent oxidoreductase</fullName>
    </submittedName>
</protein>
<evidence type="ECO:0000313" key="1">
    <source>
        <dbReference type="EMBL" id="MDT0349248.1"/>
    </source>
</evidence>
<organism evidence="1 2">
    <name type="scientific">Pseudonocardia charpentierae</name>
    <dbReference type="NCBI Taxonomy" id="3075545"/>
    <lineage>
        <taxon>Bacteria</taxon>
        <taxon>Bacillati</taxon>
        <taxon>Actinomycetota</taxon>
        <taxon>Actinomycetes</taxon>
        <taxon>Pseudonocardiales</taxon>
        <taxon>Pseudonocardiaceae</taxon>
        <taxon>Pseudonocardia</taxon>
    </lineage>
</organism>
<dbReference type="PANTHER" id="PTHR10668">
    <property type="entry name" value="PHYTOENE DEHYDROGENASE"/>
    <property type="match status" value="1"/>
</dbReference>
<dbReference type="RefSeq" id="WP_311555236.1">
    <property type="nucleotide sequence ID" value="NZ_JAVREJ010000003.1"/>
</dbReference>
<proteinExistence type="predicted"/>
<dbReference type="InterPro" id="IPR036188">
    <property type="entry name" value="FAD/NAD-bd_sf"/>
</dbReference>
<evidence type="ECO:0000313" key="2">
    <source>
        <dbReference type="Proteomes" id="UP001183202"/>
    </source>
</evidence>
<dbReference type="Pfam" id="PF13450">
    <property type="entry name" value="NAD_binding_8"/>
    <property type="match status" value="1"/>
</dbReference>
<dbReference type="Gene3D" id="3.50.50.60">
    <property type="entry name" value="FAD/NAD(P)-binding domain"/>
    <property type="match status" value="2"/>
</dbReference>
<name>A0ABU2N5P1_9PSEU</name>
<accession>A0ABU2N5P1</accession>
<dbReference type="Proteomes" id="UP001183202">
    <property type="component" value="Unassembled WGS sequence"/>
</dbReference>
<reference evidence="2" key="1">
    <citation type="submission" date="2023-07" db="EMBL/GenBank/DDBJ databases">
        <title>30 novel species of actinomycetes from the DSMZ collection.</title>
        <authorList>
            <person name="Nouioui I."/>
        </authorList>
    </citation>
    <scope>NUCLEOTIDE SEQUENCE [LARGE SCALE GENOMIC DNA]</scope>
    <source>
        <strain evidence="2">DSM 45834</strain>
    </source>
</reference>
<dbReference type="SUPFAM" id="SSF51905">
    <property type="entry name" value="FAD/NAD(P)-binding domain"/>
    <property type="match status" value="1"/>
</dbReference>
<gene>
    <name evidence="1" type="ORF">RM445_06885</name>
</gene>